<protein>
    <recommendedName>
        <fullName evidence="3">Leucine-rich repeat-containing N-terminal plant-type domain-containing protein</fullName>
    </recommendedName>
</protein>
<dbReference type="EMBL" id="OIVN01002268">
    <property type="protein sequence ID" value="SPD02137.1"/>
    <property type="molecule type" value="Genomic_DNA"/>
</dbReference>
<proteinExistence type="predicted"/>
<organism evidence="2">
    <name type="scientific">Fagus sylvatica</name>
    <name type="common">Beechnut</name>
    <dbReference type="NCBI Taxonomy" id="28930"/>
    <lineage>
        <taxon>Eukaryota</taxon>
        <taxon>Viridiplantae</taxon>
        <taxon>Streptophyta</taxon>
        <taxon>Embryophyta</taxon>
        <taxon>Tracheophyta</taxon>
        <taxon>Spermatophyta</taxon>
        <taxon>Magnoliopsida</taxon>
        <taxon>eudicotyledons</taxon>
        <taxon>Gunneridae</taxon>
        <taxon>Pentapetalae</taxon>
        <taxon>rosids</taxon>
        <taxon>fabids</taxon>
        <taxon>Fagales</taxon>
        <taxon>Fagaceae</taxon>
        <taxon>Fagus</taxon>
    </lineage>
</organism>
<feature type="compositionally biased region" description="Basic residues" evidence="1">
    <location>
        <begin position="166"/>
        <end position="184"/>
    </location>
</feature>
<accession>A0A2N9GI21</accession>
<evidence type="ECO:0008006" key="3">
    <source>
        <dbReference type="Google" id="ProtNLM"/>
    </source>
</evidence>
<reference evidence="2" key="1">
    <citation type="submission" date="2018-02" db="EMBL/GenBank/DDBJ databases">
        <authorList>
            <person name="Cohen D.B."/>
            <person name="Kent A.D."/>
        </authorList>
    </citation>
    <scope>NUCLEOTIDE SEQUENCE</scope>
</reference>
<dbReference type="AlphaFoldDB" id="A0A2N9GI21"/>
<name>A0A2N9GI21_FAGSY</name>
<feature type="region of interest" description="Disordered" evidence="1">
    <location>
        <begin position="142"/>
        <end position="184"/>
    </location>
</feature>
<sequence>MKGLNEIKASLGWRVVYAWVGDDPCGDGDLPPWSGVTCSTQGDYRVVTELEVYAVSIVGPFPIAVTNLLDLTRLQMLFQTAAETQGATIRAKNSKSMKKGQVKFCKVAPSVALESPKFQTGSKTNILQEALSTIGKQHIDDRQLENQSSSQPQSPPKKGKLSSWKGKGRKSLGRKQRSKNMGRRMMVKSSLTIHQRLCLCRKQKLASPIGLNCAPGYSCGIVDVGGEASLIPLNLDLSTDDIEFKFLFSNFSDINWFL</sequence>
<gene>
    <name evidence="2" type="ORF">FSB_LOCUS30019</name>
</gene>
<evidence type="ECO:0000313" key="2">
    <source>
        <dbReference type="EMBL" id="SPD02137.1"/>
    </source>
</evidence>
<evidence type="ECO:0000256" key="1">
    <source>
        <dbReference type="SAM" id="MobiDB-lite"/>
    </source>
</evidence>